<feature type="chain" id="PRO_5040913717" description="Calcium-binding protein" evidence="2">
    <location>
        <begin position="20"/>
        <end position="331"/>
    </location>
</feature>
<feature type="region of interest" description="Disordered" evidence="1">
    <location>
        <begin position="113"/>
        <end position="135"/>
    </location>
</feature>
<keyword evidence="4" id="KW-1185">Reference proteome</keyword>
<evidence type="ECO:0008006" key="5">
    <source>
        <dbReference type="Google" id="ProtNLM"/>
    </source>
</evidence>
<gene>
    <name evidence="3" type="ORF">OJ997_19270</name>
</gene>
<comment type="caution">
    <text evidence="3">The sequence shown here is derived from an EMBL/GenBank/DDBJ whole genome shotgun (WGS) entry which is preliminary data.</text>
</comment>
<dbReference type="PRINTS" id="PR00313">
    <property type="entry name" value="CABNDNGRPT"/>
</dbReference>
<organism evidence="3 4">
    <name type="scientific">Solirubrobacter phytolaccae</name>
    <dbReference type="NCBI Taxonomy" id="1404360"/>
    <lineage>
        <taxon>Bacteria</taxon>
        <taxon>Bacillati</taxon>
        <taxon>Actinomycetota</taxon>
        <taxon>Thermoleophilia</taxon>
        <taxon>Solirubrobacterales</taxon>
        <taxon>Solirubrobacteraceae</taxon>
        <taxon>Solirubrobacter</taxon>
    </lineage>
</organism>
<name>A0A9X3N9R5_9ACTN</name>
<dbReference type="Proteomes" id="UP001147653">
    <property type="component" value="Unassembled WGS sequence"/>
</dbReference>
<feature type="signal peptide" evidence="2">
    <location>
        <begin position="1"/>
        <end position="19"/>
    </location>
</feature>
<sequence>MRVLALLVLLLLVPASAQAATLAREGAELVYRSAPGEADDVVVQPGDPSTAPNKLFIYENGRKLVLGPGCVQGVLYPECSSEGITGVRVLAGDGDDRIIVLGDLPVLVDLGPGDDKLTSRGPTVTATGGDGADELSGEMGAGTLDGGAGGDALETHLADGSPAGPLLVAGGEGQDRIHVDGHSRPGITLTGGSGNDRFTHFIYESDHGMDVSCGPGDDRTVLRLADRMGDGCAPNVTGFTPDEVSRRFREGTLPVPARVEIVFRRRPGGGSRPAEVLARGVANRPAGPLRLQLKTTEAGRRRAKRDLKLYVFITTTVGGDRHTVRFDSRLR</sequence>
<dbReference type="AlphaFoldDB" id="A0A9X3N9R5"/>
<evidence type="ECO:0000256" key="1">
    <source>
        <dbReference type="SAM" id="MobiDB-lite"/>
    </source>
</evidence>
<proteinExistence type="predicted"/>
<reference evidence="3" key="1">
    <citation type="submission" date="2022-10" db="EMBL/GenBank/DDBJ databases">
        <title>The WGS of Solirubrobacter phytolaccae KCTC 29190.</title>
        <authorList>
            <person name="Jiang Z."/>
        </authorList>
    </citation>
    <scope>NUCLEOTIDE SEQUENCE</scope>
    <source>
        <strain evidence="3">KCTC 29190</strain>
    </source>
</reference>
<dbReference type="InterPro" id="IPR011049">
    <property type="entry name" value="Serralysin-like_metalloprot_C"/>
</dbReference>
<evidence type="ECO:0000256" key="2">
    <source>
        <dbReference type="SAM" id="SignalP"/>
    </source>
</evidence>
<evidence type="ECO:0000313" key="4">
    <source>
        <dbReference type="Proteomes" id="UP001147653"/>
    </source>
</evidence>
<dbReference type="EMBL" id="JAPDDP010000036">
    <property type="protein sequence ID" value="MDA0182458.1"/>
    <property type="molecule type" value="Genomic_DNA"/>
</dbReference>
<dbReference type="Gene3D" id="2.160.20.160">
    <property type="match status" value="1"/>
</dbReference>
<dbReference type="SUPFAM" id="SSF51120">
    <property type="entry name" value="beta-Roll"/>
    <property type="match status" value="1"/>
</dbReference>
<accession>A0A9X3N9R5</accession>
<dbReference type="RefSeq" id="WP_270026826.1">
    <property type="nucleotide sequence ID" value="NZ_JAPDDP010000036.1"/>
</dbReference>
<keyword evidence="2" id="KW-0732">Signal</keyword>
<protein>
    <recommendedName>
        <fullName evidence="5">Calcium-binding protein</fullName>
    </recommendedName>
</protein>
<evidence type="ECO:0000313" key="3">
    <source>
        <dbReference type="EMBL" id="MDA0182458.1"/>
    </source>
</evidence>